<evidence type="ECO:0000256" key="9">
    <source>
        <dbReference type="SAM" id="Phobius"/>
    </source>
</evidence>
<keyword evidence="6 9" id="KW-0472">Membrane</keyword>
<dbReference type="InParanoid" id="A0A5N4A6E8"/>
<evidence type="ECO:0000256" key="5">
    <source>
        <dbReference type="ARBA" id="ARBA00022989"/>
    </source>
</evidence>
<evidence type="ECO:0000313" key="12">
    <source>
        <dbReference type="Proteomes" id="UP000327044"/>
    </source>
</evidence>
<evidence type="ECO:0000256" key="4">
    <source>
        <dbReference type="ARBA" id="ARBA00022729"/>
    </source>
</evidence>
<evidence type="ECO:0000256" key="7">
    <source>
        <dbReference type="ARBA" id="ARBA00023180"/>
    </source>
</evidence>
<evidence type="ECO:0000256" key="6">
    <source>
        <dbReference type="ARBA" id="ARBA00023136"/>
    </source>
</evidence>
<dbReference type="EMBL" id="VVIM01000009">
    <property type="protein sequence ID" value="KAB0792897.1"/>
    <property type="molecule type" value="Genomic_DNA"/>
</dbReference>
<gene>
    <name evidence="11" type="ORF">PPYR_12517</name>
</gene>
<dbReference type="GO" id="GO:0030431">
    <property type="term" value="P:sleep"/>
    <property type="evidence" value="ECO:0007669"/>
    <property type="project" value="InterPro"/>
</dbReference>
<feature type="chain" id="PRO_5024375042" description="Protein sleepless" evidence="10">
    <location>
        <begin position="19"/>
        <end position="126"/>
    </location>
</feature>
<evidence type="ECO:0000256" key="2">
    <source>
        <dbReference type="ARBA" id="ARBA00022622"/>
    </source>
</evidence>
<dbReference type="Pfam" id="PF17064">
    <property type="entry name" value="QVR"/>
    <property type="match status" value="1"/>
</dbReference>
<dbReference type="SUPFAM" id="SSF57302">
    <property type="entry name" value="Snake toxin-like"/>
    <property type="match status" value="1"/>
</dbReference>
<comment type="caution">
    <text evidence="11">The sequence shown here is derived from an EMBL/GenBank/DDBJ whole genome shotgun (WGS) entry which is preliminary data.</text>
</comment>
<feature type="signal peptide" evidence="10">
    <location>
        <begin position="1"/>
        <end position="18"/>
    </location>
</feature>
<reference evidence="11 12" key="1">
    <citation type="journal article" date="2018" name="Elife">
        <title>Firefly genomes illuminate parallel origins of bioluminescence in beetles.</title>
        <authorList>
            <person name="Fallon T.R."/>
            <person name="Lower S.E."/>
            <person name="Chang C.H."/>
            <person name="Bessho-Uehara M."/>
            <person name="Martin G.J."/>
            <person name="Bewick A.J."/>
            <person name="Behringer M."/>
            <person name="Debat H.J."/>
            <person name="Wong I."/>
            <person name="Day J.C."/>
            <person name="Suvorov A."/>
            <person name="Silva C.J."/>
            <person name="Stanger-Hall K.F."/>
            <person name="Hall D.W."/>
            <person name="Schmitz R.J."/>
            <person name="Nelson D.R."/>
            <person name="Lewis S.M."/>
            <person name="Shigenobu S."/>
            <person name="Bybee S.M."/>
            <person name="Larracuente A.M."/>
            <person name="Oba Y."/>
            <person name="Weng J.K."/>
        </authorList>
    </citation>
    <scope>NUCLEOTIDE SEQUENCE [LARGE SCALE GENOMIC DNA]</scope>
    <source>
        <strain evidence="11">1611_PpyrPB1</strain>
        <tissue evidence="11">Whole body</tissue>
    </source>
</reference>
<keyword evidence="7" id="KW-0325">Glycoprotein</keyword>
<evidence type="ECO:0000256" key="1">
    <source>
        <dbReference type="ARBA" id="ARBA00004589"/>
    </source>
</evidence>
<keyword evidence="8" id="KW-0449">Lipoprotein</keyword>
<dbReference type="GO" id="GO:0032222">
    <property type="term" value="P:regulation of synaptic transmission, cholinergic"/>
    <property type="evidence" value="ECO:0007669"/>
    <property type="project" value="InterPro"/>
</dbReference>
<proteinExistence type="predicted"/>
<dbReference type="Proteomes" id="UP000327044">
    <property type="component" value="Unassembled WGS sequence"/>
</dbReference>
<dbReference type="InterPro" id="IPR031424">
    <property type="entry name" value="QVR-like"/>
</dbReference>
<evidence type="ECO:0000313" key="11">
    <source>
        <dbReference type="EMBL" id="KAB0792897.1"/>
    </source>
</evidence>
<keyword evidence="3 9" id="KW-0812">Transmembrane</keyword>
<accession>A0A5N4A6E8</accession>
<keyword evidence="4 10" id="KW-0732">Signal</keyword>
<keyword evidence="5 9" id="KW-1133">Transmembrane helix</keyword>
<protein>
    <recommendedName>
        <fullName evidence="13">Protein sleepless</fullName>
    </recommendedName>
</protein>
<dbReference type="PANTHER" id="PTHR33562">
    <property type="entry name" value="ATILLA, ISOFORM B-RELATED-RELATED"/>
    <property type="match status" value="1"/>
</dbReference>
<keyword evidence="12" id="KW-1185">Reference proteome</keyword>
<organism evidence="11 12">
    <name type="scientific">Photinus pyralis</name>
    <name type="common">Common eastern firefly</name>
    <name type="synonym">Lampyris pyralis</name>
    <dbReference type="NCBI Taxonomy" id="7054"/>
    <lineage>
        <taxon>Eukaryota</taxon>
        <taxon>Metazoa</taxon>
        <taxon>Ecdysozoa</taxon>
        <taxon>Arthropoda</taxon>
        <taxon>Hexapoda</taxon>
        <taxon>Insecta</taxon>
        <taxon>Pterygota</taxon>
        <taxon>Neoptera</taxon>
        <taxon>Endopterygota</taxon>
        <taxon>Coleoptera</taxon>
        <taxon>Polyphaga</taxon>
        <taxon>Elateriformia</taxon>
        <taxon>Elateroidea</taxon>
        <taxon>Lampyridae</taxon>
        <taxon>Lampyrinae</taxon>
        <taxon>Photinus</taxon>
    </lineage>
</organism>
<dbReference type="AlphaFoldDB" id="A0A5N4A6E8"/>
<evidence type="ECO:0000256" key="10">
    <source>
        <dbReference type="SAM" id="SignalP"/>
    </source>
</evidence>
<keyword evidence="2" id="KW-0336">GPI-anchor</keyword>
<evidence type="ECO:0008006" key="13">
    <source>
        <dbReference type="Google" id="ProtNLM"/>
    </source>
</evidence>
<sequence>MVSVHCMWLICLIYLGQTVDEGESILCYVCDSMNNPLCNDPFNMSAIAVSNCTNENFACLKREKYDKGINSTSLHRGCIQKHFCEVLAKASEFCYTCTSDYCNSSFRTIALCPLYLFVIIVSLLFK</sequence>
<evidence type="ECO:0000256" key="3">
    <source>
        <dbReference type="ARBA" id="ARBA00022692"/>
    </source>
</evidence>
<comment type="subcellular location">
    <subcellularLocation>
        <location evidence="1">Membrane</location>
        <topology evidence="1">Lipid-anchor</topology>
        <topology evidence="1">GPI-anchor</topology>
    </subcellularLocation>
</comment>
<dbReference type="InterPro" id="IPR050975">
    <property type="entry name" value="Sleep_regulator"/>
</dbReference>
<dbReference type="InterPro" id="IPR045860">
    <property type="entry name" value="Snake_toxin-like_sf"/>
</dbReference>
<evidence type="ECO:0000256" key="8">
    <source>
        <dbReference type="ARBA" id="ARBA00023288"/>
    </source>
</evidence>
<feature type="transmembrane region" description="Helical" evidence="9">
    <location>
        <begin position="106"/>
        <end position="125"/>
    </location>
</feature>
<name>A0A5N4A6E8_PHOPY</name>
<dbReference type="GO" id="GO:0098552">
    <property type="term" value="C:side of membrane"/>
    <property type="evidence" value="ECO:0007669"/>
    <property type="project" value="UniProtKB-KW"/>
</dbReference>